<dbReference type="PANTHER" id="PTHR11552">
    <property type="entry name" value="GLUCOSE-METHANOL-CHOLINE GMC OXIDOREDUCTASE"/>
    <property type="match status" value="1"/>
</dbReference>
<keyword evidence="4 6" id="KW-0274">FAD</keyword>
<comment type="similarity">
    <text evidence="2 6">Belongs to the GMC oxidoreductase family.</text>
</comment>
<dbReference type="InterPro" id="IPR012132">
    <property type="entry name" value="GMC_OxRdtase"/>
</dbReference>
<evidence type="ECO:0000256" key="6">
    <source>
        <dbReference type="RuleBase" id="RU003968"/>
    </source>
</evidence>
<reference evidence="9" key="2">
    <citation type="journal article" date="2019" name="IMA Fungus">
        <title>Genome sequencing and comparison of five Tilletia species to identify candidate genes for the detection of regulated species infecting wheat.</title>
        <authorList>
            <person name="Nguyen H.D.T."/>
            <person name="Sultana T."/>
            <person name="Kesanakurti P."/>
            <person name="Hambleton S."/>
        </authorList>
    </citation>
    <scope>NUCLEOTIDE SEQUENCE</scope>
    <source>
        <strain evidence="9">DAOMC 236426</strain>
    </source>
</reference>
<dbReference type="EMBL" id="LWDE02000209">
    <property type="protein sequence ID" value="KAE8251575.1"/>
    <property type="molecule type" value="Genomic_DNA"/>
</dbReference>
<dbReference type="Pfam" id="PF17784">
    <property type="entry name" value="Sulfotransfer_4"/>
    <property type="match status" value="1"/>
</dbReference>
<gene>
    <name evidence="9" type="ORF">A4X06_0g2621</name>
</gene>
<dbReference type="PANTHER" id="PTHR11552:SF201">
    <property type="entry name" value="GLUCOSE-METHANOL-CHOLINE OXIDOREDUCTASE N-TERMINAL DOMAIN-CONTAINING PROTEIN"/>
    <property type="match status" value="1"/>
</dbReference>
<dbReference type="Gene3D" id="3.40.50.300">
    <property type="entry name" value="P-loop containing nucleotide triphosphate hydrolases"/>
    <property type="match status" value="1"/>
</dbReference>
<dbReference type="InterPro" id="IPR027417">
    <property type="entry name" value="P-loop_NTPase"/>
</dbReference>
<keyword evidence="3 6" id="KW-0285">Flavoprotein</keyword>
<name>A0A8X7MW79_9BASI</name>
<accession>A0A8X7MW79</accession>
<dbReference type="PROSITE" id="PS00623">
    <property type="entry name" value="GMC_OXRED_1"/>
    <property type="match status" value="1"/>
</dbReference>
<dbReference type="InterPro" id="IPR007867">
    <property type="entry name" value="GMC_OxRtase_C"/>
</dbReference>
<organism evidence="9 10">
    <name type="scientific">Tilletia controversa</name>
    <name type="common">dwarf bunt fungus</name>
    <dbReference type="NCBI Taxonomy" id="13291"/>
    <lineage>
        <taxon>Eukaryota</taxon>
        <taxon>Fungi</taxon>
        <taxon>Dikarya</taxon>
        <taxon>Basidiomycota</taxon>
        <taxon>Ustilaginomycotina</taxon>
        <taxon>Exobasidiomycetes</taxon>
        <taxon>Tilletiales</taxon>
        <taxon>Tilletiaceae</taxon>
        <taxon>Tilletia</taxon>
    </lineage>
</organism>
<dbReference type="InterPro" id="IPR027424">
    <property type="entry name" value="Glucose_Oxidase_domain_2"/>
</dbReference>
<keyword evidence="10" id="KW-1185">Reference proteome</keyword>
<comment type="caution">
    <text evidence="9">The sequence shown here is derived from an EMBL/GenBank/DDBJ whole genome shotgun (WGS) entry which is preliminary data.</text>
</comment>
<feature type="region of interest" description="Disordered" evidence="7">
    <location>
        <begin position="221"/>
        <end position="270"/>
    </location>
</feature>
<comment type="cofactor">
    <cofactor evidence="1">
        <name>FAD</name>
        <dbReference type="ChEBI" id="CHEBI:57692"/>
    </cofactor>
</comment>
<dbReference type="Gene3D" id="4.10.450.10">
    <property type="entry name" value="Glucose Oxidase, domain 2"/>
    <property type="match status" value="1"/>
</dbReference>
<evidence type="ECO:0000259" key="8">
    <source>
        <dbReference type="PROSITE" id="PS00623"/>
    </source>
</evidence>
<evidence type="ECO:0000256" key="1">
    <source>
        <dbReference type="ARBA" id="ARBA00001974"/>
    </source>
</evidence>
<evidence type="ECO:0000313" key="10">
    <source>
        <dbReference type="Proteomes" id="UP000077684"/>
    </source>
</evidence>
<evidence type="ECO:0000256" key="5">
    <source>
        <dbReference type="ARBA" id="ARBA00023002"/>
    </source>
</evidence>
<dbReference type="GO" id="GO:0016614">
    <property type="term" value="F:oxidoreductase activity, acting on CH-OH group of donors"/>
    <property type="evidence" value="ECO:0007669"/>
    <property type="project" value="InterPro"/>
</dbReference>
<proteinExistence type="inferred from homology"/>
<evidence type="ECO:0000256" key="3">
    <source>
        <dbReference type="ARBA" id="ARBA00022630"/>
    </source>
</evidence>
<dbReference type="Pfam" id="PF00732">
    <property type="entry name" value="GMC_oxred_N"/>
    <property type="match status" value="1"/>
</dbReference>
<dbReference type="GO" id="GO:0050660">
    <property type="term" value="F:flavin adenine dinucleotide binding"/>
    <property type="evidence" value="ECO:0007669"/>
    <property type="project" value="InterPro"/>
</dbReference>
<dbReference type="InterPro" id="IPR036188">
    <property type="entry name" value="FAD/NAD-bd_sf"/>
</dbReference>
<keyword evidence="5" id="KW-0560">Oxidoreductase</keyword>
<dbReference type="Gene3D" id="3.30.560.10">
    <property type="entry name" value="Glucose Oxidase, domain 3"/>
    <property type="match status" value="1"/>
</dbReference>
<dbReference type="SUPFAM" id="SSF54373">
    <property type="entry name" value="FAD-linked reductases, C-terminal domain"/>
    <property type="match status" value="1"/>
</dbReference>
<evidence type="ECO:0000256" key="2">
    <source>
        <dbReference type="ARBA" id="ARBA00010790"/>
    </source>
</evidence>
<dbReference type="InterPro" id="IPR040632">
    <property type="entry name" value="Sulfotransfer_4"/>
</dbReference>
<dbReference type="SUPFAM" id="SSF52540">
    <property type="entry name" value="P-loop containing nucleoside triphosphate hydrolases"/>
    <property type="match status" value="1"/>
</dbReference>
<sequence>MASSVAPTASRPNPANMRIIGAGIPRTGTLSMKQALDILGFPCHHMAAVLADRTDYEAKTWTKAGTEGLTDAEWDDLLRPWQACIDAPSACFYKQLADLYPDAKIIVTTRDAKKWLASMQRTIGVRRPGDWEWFLMSNFSPALRHMTPMWKATVWKGCFKDLPLAEHILPDFVGEVLDFFRARGELDRVLVYDIDSKEEGQLGWTRVCPFLEVPVPEGVAWPDVNASDPEKVRRMQDAAGDATRAAFGGPGAASGEKKDSSTNSADAVESQKALGGASTAKAAVDASAGVVSKDKKAVKTGFESYMGGARPSPNAEVARIKHNLNWGLQVVVGSALVVGLSARAWACTVATPLSSSFVKRSASVITTDPAVATGQVWDYVIVGGGLAGELNASPAIKKTRSDSLLSPSVHAYLGLTVANRLTENSGISVLVIEAGADTRDDFRIRSLDQYGKGFAANNTDINWRYTATNGKLVSAGKGLGGSTSINGAAWTRGDVVELDNIGRLGNTGWNYDSMLSYMNKAEKFTIPNGDVASLGGQYNATSHGFSGYVSVRFGDVVKDNTTQRRSSPSAGLHERFWTGPQQPAFVKAVDQTLGIKPLADVAAGKTNGVAYFPNTFLPGPGKLRSSSAIAYLSPIEFSRSNLVVLTNFRGWKLIWDPTKNATATGVVIQQSPGGPTYNVSAKREVIVAAGSIKSPIFLEHSGVGNATVLSKLRVPLKVNLLGVGANLQEQTNGVLGIPNGTIPYGGVGPGNVVAFGSVAQLMPNNVTAVRQAIESKYTTWARDAVVAGAAVNSAGLIAQWKLAVSALFDYNVGATEFLFTTGFPTNDYGIELWPLLPFSRGYVHAVSADAFSNATVNPRYFSVPFDMDLQVASSRAARRILQGDAFKNISSGPENKPGFKVVPDDSVNHGSYATWQAWISKNFGSVAHPIATCSLAPRAMGGVVDPNFLVYGTTNVRVVDASMLPMQISAHLSSTLYGIAERAADFIKAAQT</sequence>
<protein>
    <recommendedName>
        <fullName evidence="8">Glucose-methanol-choline oxidoreductase N-terminal domain-containing protein</fullName>
    </recommendedName>
</protein>
<dbReference type="InterPro" id="IPR000172">
    <property type="entry name" value="GMC_OxRdtase_N"/>
</dbReference>
<evidence type="ECO:0000256" key="7">
    <source>
        <dbReference type="SAM" id="MobiDB-lite"/>
    </source>
</evidence>
<dbReference type="Pfam" id="PF05199">
    <property type="entry name" value="GMC_oxred_C"/>
    <property type="match status" value="1"/>
</dbReference>
<dbReference type="Proteomes" id="UP000077684">
    <property type="component" value="Unassembled WGS sequence"/>
</dbReference>
<dbReference type="SUPFAM" id="SSF51905">
    <property type="entry name" value="FAD/NAD(P)-binding domain"/>
    <property type="match status" value="1"/>
</dbReference>
<dbReference type="AlphaFoldDB" id="A0A8X7MW79"/>
<evidence type="ECO:0000256" key="4">
    <source>
        <dbReference type="ARBA" id="ARBA00022827"/>
    </source>
</evidence>
<feature type="domain" description="Glucose-methanol-choline oxidoreductase N-terminal" evidence="8">
    <location>
        <begin position="476"/>
        <end position="499"/>
    </location>
</feature>
<evidence type="ECO:0000313" key="9">
    <source>
        <dbReference type="EMBL" id="KAE8251575.1"/>
    </source>
</evidence>
<dbReference type="Gene3D" id="3.50.50.60">
    <property type="entry name" value="FAD/NAD(P)-binding domain"/>
    <property type="match status" value="1"/>
</dbReference>
<reference evidence="9" key="1">
    <citation type="submission" date="2016-04" db="EMBL/GenBank/DDBJ databases">
        <authorList>
            <person name="Nguyen H.D."/>
            <person name="Samba Siva P."/>
            <person name="Cullis J."/>
            <person name="Levesque C.A."/>
            <person name="Hambleton S."/>
        </authorList>
    </citation>
    <scope>NUCLEOTIDE SEQUENCE</scope>
    <source>
        <strain evidence="9">DAOMC 236426</strain>
    </source>
</reference>